<evidence type="ECO:0008006" key="12">
    <source>
        <dbReference type="Google" id="ProtNLM"/>
    </source>
</evidence>
<dbReference type="GO" id="GO:0016787">
    <property type="term" value="F:hydrolase activity"/>
    <property type="evidence" value="ECO:0007669"/>
    <property type="project" value="UniProtKB-KW"/>
</dbReference>
<dbReference type="InterPro" id="IPR050951">
    <property type="entry name" value="Retrovirus_Pol_polyprotein"/>
</dbReference>
<name>A0A8T8SD31_9BASI</name>
<dbReference type="Pfam" id="PF24626">
    <property type="entry name" value="SH3_Tf2-1"/>
    <property type="match status" value="1"/>
</dbReference>
<dbReference type="InterPro" id="IPR012337">
    <property type="entry name" value="RNaseH-like_sf"/>
</dbReference>
<feature type="region of interest" description="Disordered" evidence="7">
    <location>
        <begin position="250"/>
        <end position="299"/>
    </location>
</feature>
<feature type="compositionally biased region" description="Low complexity" evidence="7">
    <location>
        <begin position="260"/>
        <end position="276"/>
    </location>
</feature>
<dbReference type="GO" id="GO:0003964">
    <property type="term" value="F:RNA-directed DNA polymerase activity"/>
    <property type="evidence" value="ECO:0007669"/>
    <property type="project" value="UniProtKB-KW"/>
</dbReference>
<evidence type="ECO:0000256" key="2">
    <source>
        <dbReference type="ARBA" id="ARBA00022695"/>
    </source>
</evidence>
<evidence type="ECO:0000313" key="10">
    <source>
        <dbReference type="EMBL" id="KAE8237372.1"/>
    </source>
</evidence>
<keyword evidence="11" id="KW-1185">Reference proteome</keyword>
<evidence type="ECO:0000256" key="7">
    <source>
        <dbReference type="SAM" id="MobiDB-lite"/>
    </source>
</evidence>
<comment type="caution">
    <text evidence="10">The sequence shown here is derived from an EMBL/GenBank/DDBJ whole genome shotgun (WGS) entry which is preliminary data.</text>
</comment>
<dbReference type="Proteomes" id="UP000077521">
    <property type="component" value="Unassembled WGS sequence"/>
</dbReference>
<evidence type="ECO:0000256" key="5">
    <source>
        <dbReference type="ARBA" id="ARBA00022801"/>
    </source>
</evidence>
<reference evidence="10" key="2">
    <citation type="journal article" date="2019" name="IMA Fungus">
        <title>Genome sequencing and comparison of five Tilletia species to identify candidate genes for the detection of regulated species infecting wheat.</title>
        <authorList>
            <person name="Nguyen H.D.T."/>
            <person name="Sultana T."/>
            <person name="Kesanakurti P."/>
            <person name="Hambleton S."/>
        </authorList>
    </citation>
    <scope>NUCLEOTIDE SEQUENCE</scope>
    <source>
        <strain evidence="10">DAOMC 236416</strain>
    </source>
</reference>
<feature type="domain" description="Tf2-1-like SH3-like" evidence="9">
    <location>
        <begin position="186"/>
        <end position="245"/>
    </location>
</feature>
<feature type="domain" description="Reverse transcriptase RNase H-like" evidence="8">
    <location>
        <begin position="334"/>
        <end position="392"/>
    </location>
</feature>
<dbReference type="InterPro" id="IPR036397">
    <property type="entry name" value="RNaseH_sf"/>
</dbReference>
<dbReference type="SUPFAM" id="SSF53098">
    <property type="entry name" value="Ribonuclease H-like"/>
    <property type="match status" value="1"/>
</dbReference>
<evidence type="ECO:0000256" key="6">
    <source>
        <dbReference type="ARBA" id="ARBA00022918"/>
    </source>
</evidence>
<evidence type="ECO:0000256" key="3">
    <source>
        <dbReference type="ARBA" id="ARBA00022722"/>
    </source>
</evidence>
<protein>
    <recommendedName>
        <fullName evidence="12">Reverse transcriptase RNase H-like domain-containing protein</fullName>
    </recommendedName>
</protein>
<dbReference type="Pfam" id="PF17917">
    <property type="entry name" value="RT_RNaseH"/>
    <property type="match status" value="1"/>
</dbReference>
<keyword evidence="5" id="KW-0378">Hydrolase</keyword>
<proteinExistence type="predicted"/>
<accession>A0A8T8SD31</accession>
<evidence type="ECO:0000313" key="11">
    <source>
        <dbReference type="Proteomes" id="UP000077521"/>
    </source>
</evidence>
<evidence type="ECO:0000259" key="8">
    <source>
        <dbReference type="Pfam" id="PF17917"/>
    </source>
</evidence>
<evidence type="ECO:0000256" key="4">
    <source>
        <dbReference type="ARBA" id="ARBA00022759"/>
    </source>
</evidence>
<dbReference type="PANTHER" id="PTHR37984:SF5">
    <property type="entry name" value="PROTEIN NYNRIN-LIKE"/>
    <property type="match status" value="1"/>
</dbReference>
<dbReference type="GO" id="GO:0004519">
    <property type="term" value="F:endonuclease activity"/>
    <property type="evidence" value="ECO:0007669"/>
    <property type="project" value="UniProtKB-KW"/>
</dbReference>
<organism evidence="10 11">
    <name type="scientific">Tilletia indica</name>
    <dbReference type="NCBI Taxonomy" id="43049"/>
    <lineage>
        <taxon>Eukaryota</taxon>
        <taxon>Fungi</taxon>
        <taxon>Dikarya</taxon>
        <taxon>Basidiomycota</taxon>
        <taxon>Ustilaginomycotina</taxon>
        <taxon>Exobasidiomycetes</taxon>
        <taxon>Tilletiales</taxon>
        <taxon>Tilletiaceae</taxon>
        <taxon>Tilletia</taxon>
    </lineage>
</organism>
<keyword evidence="3" id="KW-0540">Nuclease</keyword>
<dbReference type="InterPro" id="IPR056924">
    <property type="entry name" value="SH3_Tf2-1"/>
</dbReference>
<dbReference type="AlphaFoldDB" id="A0A8T8SD31"/>
<dbReference type="Gene3D" id="3.30.420.10">
    <property type="entry name" value="Ribonuclease H-like superfamily/Ribonuclease H"/>
    <property type="match status" value="1"/>
</dbReference>
<gene>
    <name evidence="10" type="ORF">A4X13_0g8814</name>
</gene>
<reference evidence="10" key="1">
    <citation type="submission" date="2016-04" db="EMBL/GenBank/DDBJ databases">
        <authorList>
            <person name="Nguyen H.D."/>
            <person name="Samba Siva P."/>
            <person name="Cullis J."/>
            <person name="Levesque C.A."/>
            <person name="Hambleton S."/>
        </authorList>
    </citation>
    <scope>NUCLEOTIDE SEQUENCE</scope>
    <source>
        <strain evidence="10">DAOMC 236416</strain>
    </source>
</reference>
<evidence type="ECO:0000256" key="1">
    <source>
        <dbReference type="ARBA" id="ARBA00022679"/>
    </source>
</evidence>
<keyword evidence="6" id="KW-0695">RNA-directed DNA polymerase</keyword>
<dbReference type="GO" id="GO:0003676">
    <property type="term" value="F:nucleic acid binding"/>
    <property type="evidence" value="ECO:0007669"/>
    <property type="project" value="InterPro"/>
</dbReference>
<keyword evidence="1" id="KW-0808">Transferase</keyword>
<keyword evidence="2" id="KW-0548">Nucleotidyltransferase</keyword>
<dbReference type="InterPro" id="IPR043502">
    <property type="entry name" value="DNA/RNA_pol_sf"/>
</dbReference>
<dbReference type="EMBL" id="LWDF02001815">
    <property type="protein sequence ID" value="KAE8237372.1"/>
    <property type="molecule type" value="Genomic_DNA"/>
</dbReference>
<sequence>MVVLEPCSSTITAAGVAAILSNRILRLGWRPRRIVPDSEARLTGEVMTTLASSLRAELAPSVPHHHQANPAERCVQTVKHVLQAICLESRAHWDKRAVPAAELAVNATPSVVTGFSPFDLVFVSHPDVVHAVFDDEDHAGVGAFFERLAAADARLDDARAAALVAREEQKRKYDGSRAALPEYAVGDEVYVRLPDRPVPGTMEDKLAPRKLGPFRVRAVLGDHRVALDLPDNLRIGDTFSVSQLDAVPTEGDPFATHRVASPTSRAPDSPAASSRAPSPPPLPPRTRRPPATLRGYDVNPSVNAFSSTAYDLLRGPYYRPRRVELDGRSVVLTERPVAFLSRLTMPTEQKMVATELELCCLAWAFSRLLHLLEGVDVTVVTDHSPLGPMLTSSAGAKYGPRRTLCLGGG</sequence>
<dbReference type="SUPFAM" id="SSF56672">
    <property type="entry name" value="DNA/RNA polymerases"/>
    <property type="match status" value="1"/>
</dbReference>
<keyword evidence="4" id="KW-0255">Endonuclease</keyword>
<evidence type="ECO:0000259" key="9">
    <source>
        <dbReference type="Pfam" id="PF24626"/>
    </source>
</evidence>
<dbReference type="InterPro" id="IPR041373">
    <property type="entry name" value="RT_RNaseH"/>
</dbReference>
<dbReference type="PANTHER" id="PTHR37984">
    <property type="entry name" value="PROTEIN CBG26694"/>
    <property type="match status" value="1"/>
</dbReference>